<dbReference type="Proteomes" id="UP000472272">
    <property type="component" value="Chromosome 7"/>
</dbReference>
<dbReference type="AlphaFoldDB" id="A0A670IL59"/>
<dbReference type="Ensembl" id="ENSPMRT00000013268.1">
    <property type="protein sequence ID" value="ENSPMRP00000012426.1"/>
    <property type="gene ID" value="ENSPMRG00000008302.1"/>
</dbReference>
<reference evidence="1" key="3">
    <citation type="submission" date="2025-09" db="UniProtKB">
        <authorList>
            <consortium name="Ensembl"/>
        </authorList>
    </citation>
    <scope>IDENTIFICATION</scope>
</reference>
<reference evidence="1" key="2">
    <citation type="submission" date="2025-08" db="UniProtKB">
        <authorList>
            <consortium name="Ensembl"/>
        </authorList>
    </citation>
    <scope>IDENTIFICATION</scope>
</reference>
<sequence>MAGALLAVEGLQQHQLQEFAAALEVPQAQPEVLAGAEAVALHRVGAHVGVVGALDGEAGARQRGLADVQPVLLAGETGRMVVDVQHLHLHAVHLDGLLDHQLQAEEARRAELAQRLPVHALLHHQQPAAHVQRQVLPTAARRQPGAPRRQLPGLQRQVVRHAAHHGAPRPLLLHCVAELPDGRGILDL</sequence>
<organism evidence="1 2">
    <name type="scientific">Podarcis muralis</name>
    <name type="common">Wall lizard</name>
    <name type="synonym">Lacerta muralis</name>
    <dbReference type="NCBI Taxonomy" id="64176"/>
    <lineage>
        <taxon>Eukaryota</taxon>
        <taxon>Metazoa</taxon>
        <taxon>Chordata</taxon>
        <taxon>Craniata</taxon>
        <taxon>Vertebrata</taxon>
        <taxon>Euteleostomi</taxon>
        <taxon>Lepidosauria</taxon>
        <taxon>Squamata</taxon>
        <taxon>Bifurcata</taxon>
        <taxon>Unidentata</taxon>
        <taxon>Episquamata</taxon>
        <taxon>Laterata</taxon>
        <taxon>Lacertibaenia</taxon>
        <taxon>Lacertidae</taxon>
        <taxon>Podarcis</taxon>
    </lineage>
</organism>
<protein>
    <submittedName>
        <fullName evidence="1">Uncharacterized protein</fullName>
    </submittedName>
</protein>
<accession>A0A670IL59</accession>
<reference evidence="1 2" key="1">
    <citation type="journal article" date="2019" name="Proc. Natl. Acad. Sci. U.S.A.">
        <title>Regulatory changes in pterin and carotenoid genes underlie balanced color polymorphisms in the wall lizard.</title>
        <authorList>
            <person name="Andrade P."/>
            <person name="Pinho C."/>
            <person name="Perez I de Lanuza G."/>
            <person name="Afonso S."/>
            <person name="Brejcha J."/>
            <person name="Rubin C.J."/>
            <person name="Wallerman O."/>
            <person name="Pereira P."/>
            <person name="Sabatino S.J."/>
            <person name="Bellati A."/>
            <person name="Pellitteri-Rosa D."/>
            <person name="Bosakova Z."/>
            <person name="Bunikis I."/>
            <person name="Carretero M.A."/>
            <person name="Feiner N."/>
            <person name="Marsik P."/>
            <person name="Pauperio F."/>
            <person name="Salvi D."/>
            <person name="Soler L."/>
            <person name="While G.M."/>
            <person name="Uller T."/>
            <person name="Font E."/>
            <person name="Andersson L."/>
            <person name="Carneiro M."/>
        </authorList>
    </citation>
    <scope>NUCLEOTIDE SEQUENCE</scope>
</reference>
<dbReference type="GeneTree" id="ENSGT01150000287455"/>
<proteinExistence type="predicted"/>
<dbReference type="OMA" id="RVGSHVQ"/>
<evidence type="ECO:0000313" key="1">
    <source>
        <dbReference type="Ensembl" id="ENSPMRP00000012426.1"/>
    </source>
</evidence>
<name>A0A670IL59_PODMU</name>
<evidence type="ECO:0000313" key="2">
    <source>
        <dbReference type="Proteomes" id="UP000472272"/>
    </source>
</evidence>
<keyword evidence="2" id="KW-1185">Reference proteome</keyword>